<dbReference type="InterPro" id="IPR023509">
    <property type="entry name" value="DTD-like_sf"/>
</dbReference>
<dbReference type="EC" id="3.1.1.-" evidence="2"/>
<dbReference type="GO" id="GO:0000049">
    <property type="term" value="F:tRNA binding"/>
    <property type="evidence" value="ECO:0007669"/>
    <property type="project" value="UniProtKB-UniRule"/>
</dbReference>
<comment type="subunit">
    <text evidence="2">Homodimer.</text>
</comment>
<feature type="short sequence motif" description="Gly-cisPro motif, important for rejection of L-amino acids" evidence="2">
    <location>
        <begin position="137"/>
        <end position="138"/>
    </location>
</feature>
<keyword evidence="2" id="KW-0820">tRNA-binding</keyword>
<keyword evidence="2" id="KW-0963">Cytoplasm</keyword>
<gene>
    <name evidence="2 3" type="primary">dtd</name>
    <name evidence="3" type="ORF">KCX82_02095</name>
</gene>
<dbReference type="GO" id="GO:0043908">
    <property type="term" value="F:Ser(Gly)-tRNA(Ala) hydrolase activity"/>
    <property type="evidence" value="ECO:0007669"/>
    <property type="project" value="UniProtKB-UniRule"/>
</dbReference>
<dbReference type="GO" id="GO:0005737">
    <property type="term" value="C:cytoplasm"/>
    <property type="evidence" value="ECO:0007669"/>
    <property type="project" value="UniProtKB-SubCell"/>
</dbReference>
<dbReference type="CDD" id="cd00563">
    <property type="entry name" value="Dtyr_deacylase"/>
    <property type="match status" value="1"/>
</dbReference>
<dbReference type="GO" id="GO:0051500">
    <property type="term" value="F:D-tyrosyl-tRNA(Tyr) deacylase activity"/>
    <property type="evidence" value="ECO:0007669"/>
    <property type="project" value="TreeGrafter"/>
</dbReference>
<dbReference type="InterPro" id="IPR003732">
    <property type="entry name" value="Daa-tRNA_deacyls_DTD"/>
</dbReference>
<reference evidence="3" key="2">
    <citation type="submission" date="2021-04" db="EMBL/GenBank/DDBJ databases">
        <authorList>
            <person name="Liu J."/>
        </authorList>
    </citation>
    <scope>NUCLEOTIDE SEQUENCE</scope>
    <source>
        <strain evidence="3">BAD-6</strain>
    </source>
</reference>
<evidence type="ECO:0000256" key="1">
    <source>
        <dbReference type="ARBA" id="ARBA00009673"/>
    </source>
</evidence>
<dbReference type="Gene3D" id="3.50.80.10">
    <property type="entry name" value="D-tyrosyl-tRNA(Tyr) deacylase"/>
    <property type="match status" value="1"/>
</dbReference>
<dbReference type="AlphaFoldDB" id="A0A8J7VZW0"/>
<comment type="catalytic activity">
    <reaction evidence="2">
        <text>a D-aminoacyl-tRNA + H2O = a tRNA + a D-alpha-amino acid + H(+)</text>
        <dbReference type="Rhea" id="RHEA:13953"/>
        <dbReference type="Rhea" id="RHEA-COMP:10123"/>
        <dbReference type="Rhea" id="RHEA-COMP:10124"/>
        <dbReference type="ChEBI" id="CHEBI:15377"/>
        <dbReference type="ChEBI" id="CHEBI:15378"/>
        <dbReference type="ChEBI" id="CHEBI:59871"/>
        <dbReference type="ChEBI" id="CHEBI:78442"/>
        <dbReference type="ChEBI" id="CHEBI:79333"/>
        <dbReference type="EC" id="3.1.1.96"/>
    </reaction>
</comment>
<dbReference type="NCBIfam" id="TIGR00256">
    <property type="entry name" value="D-aminoacyl-tRNA deacylase"/>
    <property type="match status" value="1"/>
</dbReference>
<dbReference type="EMBL" id="JAGSND010000001">
    <property type="protein sequence ID" value="MBR0596658.1"/>
    <property type="molecule type" value="Genomic_DNA"/>
</dbReference>
<dbReference type="Pfam" id="PF02580">
    <property type="entry name" value="Tyr_Deacylase"/>
    <property type="match status" value="1"/>
</dbReference>
<evidence type="ECO:0000313" key="4">
    <source>
        <dbReference type="Proteomes" id="UP000675664"/>
    </source>
</evidence>
<comment type="caution">
    <text evidence="3">The sequence shown here is derived from an EMBL/GenBank/DDBJ whole genome shotgun (WGS) entry which is preliminary data.</text>
</comment>
<dbReference type="PANTHER" id="PTHR10472">
    <property type="entry name" value="D-TYROSYL-TRNA TYR DEACYLASE"/>
    <property type="match status" value="1"/>
</dbReference>
<proteinExistence type="inferred from homology"/>
<protein>
    <recommendedName>
        <fullName evidence="2">D-aminoacyl-tRNA deacylase</fullName>
        <shortName evidence="2">DTD</shortName>
        <ecNumber evidence="2">3.1.1.96</ecNumber>
    </recommendedName>
    <alternativeName>
        <fullName evidence="2">Gly-tRNA(Ala) deacylase</fullName>
        <ecNumber evidence="2">3.1.1.-</ecNumber>
    </alternativeName>
</protein>
<dbReference type="PANTHER" id="PTHR10472:SF5">
    <property type="entry name" value="D-AMINOACYL-TRNA DEACYLASE 1"/>
    <property type="match status" value="1"/>
</dbReference>
<evidence type="ECO:0000256" key="2">
    <source>
        <dbReference type="HAMAP-Rule" id="MF_00518"/>
    </source>
</evidence>
<comment type="subcellular location">
    <subcellularLocation>
        <location evidence="2">Cytoplasm</location>
    </subcellularLocation>
</comment>
<sequence length="149" mass="16642">MRAVVQRVSQADVTVDGNVTGAIEKGLMVLLGVEEEDTIEDAVYMADKITGLRIFEDENEKMNLSVRDIQGKILAVSQFTLFGDCRKGKRPSFIKAARPDKANELYQKFILLCKEQGIPVEEGIFQADMLVKIYNDGPVTILIDSKKVF</sequence>
<comment type="function">
    <text evidence="2">An aminoacyl-tRNA editing enzyme that deacylates mischarged D-aminoacyl-tRNAs. Also deacylates mischarged glycyl-tRNA(Ala), protecting cells against glycine mischarging by AlaRS. Acts via tRNA-based rather than protein-based catalysis; rejects L-amino acids rather than detecting D-amino acids in the active site. By recycling D-aminoacyl-tRNA to D-amino acids and free tRNA molecules, this enzyme counteracts the toxicity associated with the formation of D-aminoacyl-tRNA entities in vivo and helps enforce protein L-homochirality.</text>
</comment>
<dbReference type="RefSeq" id="WP_227016780.1">
    <property type="nucleotide sequence ID" value="NZ_JAGSND010000001.1"/>
</dbReference>
<keyword evidence="4" id="KW-1185">Reference proteome</keyword>
<dbReference type="EC" id="3.1.1.96" evidence="2"/>
<dbReference type="GO" id="GO:0019478">
    <property type="term" value="P:D-amino acid catabolic process"/>
    <property type="evidence" value="ECO:0007669"/>
    <property type="project" value="UniProtKB-UniRule"/>
</dbReference>
<dbReference type="FunFam" id="3.50.80.10:FF:000001">
    <property type="entry name" value="D-aminoacyl-tRNA deacylase"/>
    <property type="match status" value="1"/>
</dbReference>
<comment type="similarity">
    <text evidence="1 2">Belongs to the DTD family.</text>
</comment>
<dbReference type="GO" id="GO:0106026">
    <property type="term" value="F:Gly-tRNA(Ala) deacylase activity"/>
    <property type="evidence" value="ECO:0007669"/>
    <property type="project" value="UniProtKB-UniRule"/>
</dbReference>
<keyword evidence="2 3" id="KW-0378">Hydrolase</keyword>
<dbReference type="Proteomes" id="UP000675664">
    <property type="component" value="Unassembled WGS sequence"/>
</dbReference>
<organism evidence="3 4">
    <name type="scientific">Sinanaerobacter chloroacetimidivorans</name>
    <dbReference type="NCBI Taxonomy" id="2818044"/>
    <lineage>
        <taxon>Bacteria</taxon>
        <taxon>Bacillati</taxon>
        <taxon>Bacillota</taxon>
        <taxon>Clostridia</taxon>
        <taxon>Peptostreptococcales</taxon>
        <taxon>Anaerovoracaceae</taxon>
        <taxon>Sinanaerobacter</taxon>
    </lineage>
</organism>
<reference evidence="3" key="1">
    <citation type="submission" date="2021-04" db="EMBL/GenBank/DDBJ databases">
        <title>Sinoanaerobacter chloroacetimidivorans sp. nov., an obligate anaerobic bacterium isolated from anaerobic sludge.</title>
        <authorList>
            <person name="Bao Y."/>
        </authorList>
    </citation>
    <scope>NUCLEOTIDE SEQUENCE</scope>
    <source>
        <strain evidence="3">BAD-6</strain>
    </source>
</reference>
<comment type="domain">
    <text evidence="2">A Gly-cisPro motif from one monomer fits into the active site of the other monomer to allow specific chiral rejection of L-amino acids.</text>
</comment>
<accession>A0A8J7VZW0</accession>
<name>A0A8J7VZW0_9FIRM</name>
<comment type="catalytic activity">
    <reaction evidence="2">
        <text>glycyl-tRNA(Ala) + H2O = tRNA(Ala) + glycine + H(+)</text>
        <dbReference type="Rhea" id="RHEA:53744"/>
        <dbReference type="Rhea" id="RHEA-COMP:9657"/>
        <dbReference type="Rhea" id="RHEA-COMP:13640"/>
        <dbReference type="ChEBI" id="CHEBI:15377"/>
        <dbReference type="ChEBI" id="CHEBI:15378"/>
        <dbReference type="ChEBI" id="CHEBI:57305"/>
        <dbReference type="ChEBI" id="CHEBI:78442"/>
        <dbReference type="ChEBI" id="CHEBI:78522"/>
    </reaction>
</comment>
<dbReference type="SUPFAM" id="SSF69500">
    <property type="entry name" value="DTD-like"/>
    <property type="match status" value="1"/>
</dbReference>
<evidence type="ECO:0000313" key="3">
    <source>
        <dbReference type="EMBL" id="MBR0596658.1"/>
    </source>
</evidence>
<keyword evidence="2" id="KW-0694">RNA-binding</keyword>
<dbReference type="HAMAP" id="MF_00518">
    <property type="entry name" value="Deacylase_Dtd"/>
    <property type="match status" value="1"/>
</dbReference>